<comment type="catalytic activity">
    <reaction evidence="22">
        <text>a phosphate monoester + H2O = an alcohol + phosphate</text>
        <dbReference type="Rhea" id="RHEA:15017"/>
        <dbReference type="ChEBI" id="CHEBI:15377"/>
        <dbReference type="ChEBI" id="CHEBI:30879"/>
        <dbReference type="ChEBI" id="CHEBI:43474"/>
        <dbReference type="ChEBI" id="CHEBI:67140"/>
        <dbReference type="EC" id="3.1.3.1"/>
    </reaction>
</comment>
<evidence type="ECO:0000256" key="5">
    <source>
        <dbReference type="ARBA" id="ARBA00022448"/>
    </source>
</evidence>
<keyword evidence="5" id="KW-0813">Transport</keyword>
<feature type="binding site" evidence="20">
    <location>
        <position position="1064"/>
    </location>
    <ligand>
        <name>Zn(2+)</name>
        <dbReference type="ChEBI" id="CHEBI:29105"/>
        <label>2</label>
    </ligand>
</feature>
<dbReference type="GO" id="GO:0046872">
    <property type="term" value="F:metal ion binding"/>
    <property type="evidence" value="ECO:0007669"/>
    <property type="project" value="UniProtKB-KW"/>
</dbReference>
<evidence type="ECO:0000256" key="17">
    <source>
        <dbReference type="ARBA" id="ARBA00023286"/>
    </source>
</evidence>
<dbReference type="InterPro" id="IPR018299">
    <property type="entry name" value="Alkaline_phosphatase_AS"/>
</dbReference>
<evidence type="ECO:0000256" key="7">
    <source>
        <dbReference type="ARBA" id="ARBA00022692"/>
    </source>
</evidence>
<dbReference type="Pfam" id="PF00245">
    <property type="entry name" value="Alk_phosphatase"/>
    <property type="match status" value="3"/>
</dbReference>
<evidence type="ECO:0000259" key="25">
    <source>
        <dbReference type="Pfam" id="PF00060"/>
    </source>
</evidence>
<keyword evidence="6" id="KW-0597">Phosphoprotein</keyword>
<dbReference type="InterPro" id="IPR001952">
    <property type="entry name" value="Alkaline_phosphatase"/>
</dbReference>
<keyword evidence="15" id="KW-0675">Receptor</keyword>
<dbReference type="Gene3D" id="3.40.190.10">
    <property type="entry name" value="Periplasmic binding protein-like II"/>
    <property type="match status" value="1"/>
</dbReference>
<feature type="domain" description="Ionotropic glutamate receptor L-glutamate and glycine-binding" evidence="26">
    <location>
        <begin position="367"/>
        <end position="456"/>
    </location>
</feature>
<feature type="binding site" evidence="20">
    <location>
        <position position="826"/>
    </location>
    <ligand>
        <name>Mg(2+)</name>
        <dbReference type="ChEBI" id="CHEBI:18420"/>
    </ligand>
</feature>
<feature type="signal peptide" evidence="24">
    <location>
        <begin position="1"/>
        <end position="19"/>
    </location>
</feature>
<feature type="binding site" evidence="20">
    <location>
        <position position="824"/>
    </location>
    <ligand>
        <name>Mg(2+)</name>
        <dbReference type="ChEBI" id="CHEBI:18420"/>
    </ligand>
</feature>
<evidence type="ECO:0000259" key="26">
    <source>
        <dbReference type="Pfam" id="PF10613"/>
    </source>
</evidence>
<proteinExistence type="inferred from homology"/>
<accession>A0A7R9BLJ7</accession>
<feature type="chain" id="PRO_5036210115" description="Alkaline phosphatase" evidence="24">
    <location>
        <begin position="20"/>
        <end position="1216"/>
    </location>
</feature>
<feature type="transmembrane region" description="Helical" evidence="23">
    <location>
        <begin position="536"/>
        <end position="561"/>
    </location>
</feature>
<name>A0A7R9BLJ7_9CRUS</name>
<dbReference type="EC" id="3.1.3.1" evidence="4 22"/>
<evidence type="ECO:0000256" key="21">
    <source>
        <dbReference type="RuleBase" id="RU003946"/>
    </source>
</evidence>
<evidence type="ECO:0000313" key="28">
    <source>
        <dbReference type="Proteomes" id="UP000678499"/>
    </source>
</evidence>
<feature type="binding site" evidence="20">
    <location>
        <position position="1018"/>
    </location>
    <ligand>
        <name>Mg(2+)</name>
        <dbReference type="ChEBI" id="CHEBI:18420"/>
    </ligand>
</feature>
<keyword evidence="17" id="KW-1071">Ligand-gated ion channel</keyword>
<dbReference type="PANTHER" id="PTHR11596">
    <property type="entry name" value="ALKALINE PHOSPHATASE"/>
    <property type="match status" value="1"/>
</dbReference>
<feature type="binding site" evidence="20">
    <location>
        <position position="1023"/>
    </location>
    <ligand>
        <name>Zn(2+)</name>
        <dbReference type="ChEBI" id="CHEBI:29105"/>
        <label>2</label>
    </ligand>
</feature>
<comment type="cofactor">
    <cofactor evidence="20">
        <name>Zn(2+)</name>
        <dbReference type="ChEBI" id="CHEBI:29105"/>
    </cofactor>
    <text evidence="20">Binds 2 Zn(2+) ions.</text>
</comment>
<keyword evidence="24" id="KW-0732">Signal</keyword>
<keyword evidence="9 22" id="KW-0378">Hydrolase</keyword>
<feature type="active site" description="Phosphoserine intermediate" evidence="19">
    <location>
        <position position="761"/>
    </location>
</feature>
<keyword evidence="14 23" id="KW-0472">Membrane</keyword>
<comment type="similarity">
    <text evidence="3">Belongs to the glutamate-gated ion channel (TC 1.A.10.1) family.</text>
</comment>
<dbReference type="Pfam" id="PF10613">
    <property type="entry name" value="Lig_chan-Glu_bd"/>
    <property type="match status" value="1"/>
</dbReference>
<evidence type="ECO:0000256" key="15">
    <source>
        <dbReference type="ARBA" id="ARBA00023170"/>
    </source>
</evidence>
<evidence type="ECO:0000256" key="14">
    <source>
        <dbReference type="ARBA" id="ARBA00023136"/>
    </source>
</evidence>
<evidence type="ECO:0000256" key="6">
    <source>
        <dbReference type="ARBA" id="ARBA00022553"/>
    </source>
</evidence>
<dbReference type="PRINTS" id="PR00113">
    <property type="entry name" value="ALKPHPHTASE"/>
</dbReference>
<dbReference type="Pfam" id="PF00060">
    <property type="entry name" value="Lig_chan"/>
    <property type="match status" value="1"/>
</dbReference>
<keyword evidence="12 23" id="KW-1133">Transmembrane helix</keyword>
<comment type="cofactor">
    <cofactor evidence="20">
        <name>Mg(2+)</name>
        <dbReference type="ChEBI" id="CHEBI:18420"/>
    </cofactor>
    <text evidence="20">Binds 1 Mg(2+) ion.</text>
</comment>
<evidence type="ECO:0000256" key="4">
    <source>
        <dbReference type="ARBA" id="ARBA00012647"/>
    </source>
</evidence>
<evidence type="ECO:0000256" key="11">
    <source>
        <dbReference type="ARBA" id="ARBA00022842"/>
    </source>
</evidence>
<dbReference type="SMART" id="SM00098">
    <property type="entry name" value="alkPPc"/>
    <property type="match status" value="1"/>
</dbReference>
<gene>
    <name evidence="27" type="ORF">NMOB1V02_LOCUS5291</name>
</gene>
<comment type="similarity">
    <text evidence="2 21">Belongs to the alkaline phosphatase family.</text>
</comment>
<keyword evidence="7 23" id="KW-0812">Transmembrane</keyword>
<keyword evidence="28" id="KW-1185">Reference proteome</keyword>
<reference evidence="27" key="1">
    <citation type="submission" date="2020-11" db="EMBL/GenBank/DDBJ databases">
        <authorList>
            <person name="Tran Van P."/>
        </authorList>
    </citation>
    <scope>NUCLEOTIDE SEQUENCE</scope>
</reference>
<evidence type="ECO:0000256" key="16">
    <source>
        <dbReference type="ARBA" id="ARBA00023180"/>
    </source>
</evidence>
<dbReference type="GO" id="GO:0004035">
    <property type="term" value="F:alkaline phosphatase activity"/>
    <property type="evidence" value="ECO:0007669"/>
    <property type="project" value="UniProtKB-EC"/>
</dbReference>
<evidence type="ECO:0000256" key="13">
    <source>
        <dbReference type="ARBA" id="ARBA00023065"/>
    </source>
</evidence>
<dbReference type="PANTHER" id="PTHR11596:SF5">
    <property type="entry name" value="ALKALINE PHOSPHATASE"/>
    <property type="match status" value="1"/>
</dbReference>
<dbReference type="PROSITE" id="PS00123">
    <property type="entry name" value="ALKALINE_PHOSPHATASE"/>
    <property type="match status" value="1"/>
</dbReference>
<keyword evidence="10 20" id="KW-0862">Zinc</keyword>
<feature type="binding site" evidence="20">
    <location>
        <position position="1142"/>
    </location>
    <ligand>
        <name>Zn(2+)</name>
        <dbReference type="ChEBI" id="CHEBI:29105"/>
        <label>2</label>
    </ligand>
</feature>
<evidence type="ECO:0000256" key="18">
    <source>
        <dbReference type="ARBA" id="ARBA00023303"/>
    </source>
</evidence>
<dbReference type="AlphaFoldDB" id="A0A7R9BLJ7"/>
<feature type="transmembrane region" description="Helical" evidence="23">
    <location>
        <begin position="730"/>
        <end position="752"/>
    </location>
</feature>
<keyword evidence="13" id="KW-0406">Ion transport</keyword>
<comment type="subcellular location">
    <subcellularLocation>
        <location evidence="1">Membrane</location>
        <topology evidence="1">Multi-pass membrane protein</topology>
    </subcellularLocation>
</comment>
<protein>
    <recommendedName>
        <fullName evidence="4 22">Alkaline phosphatase</fullName>
        <ecNumber evidence="4 22">3.1.3.1</ecNumber>
    </recommendedName>
</protein>
<evidence type="ECO:0000256" key="2">
    <source>
        <dbReference type="ARBA" id="ARBA00005984"/>
    </source>
</evidence>
<dbReference type="Proteomes" id="UP000678499">
    <property type="component" value="Unassembled WGS sequence"/>
</dbReference>
<dbReference type="InterPro" id="IPR019594">
    <property type="entry name" value="Glu/Gly-bd"/>
</dbReference>
<sequence length="1216" mass="136033">MISKNFYFLLLFLTAYVSSDSETKNPHGYKRIKPSGAVINEEEKTAEYWNQMAENELNDNLNVIANINNGKAKNVILFIGDGMGIPTLTAARILKGQLASPTAPGEEGTLEFEGFPHVALSKQQKKVQNLPNMNKFMKILLIICAVLKPAHLELIVEPKSQSQMSPCFAKFVKEDLKSSIYHVVVVLGNPAQIDVKQVADKFSQVQVFTNSLRNLTLHTSQALDLTIIASNISQVHNSLFGVEKAVAESKTQRKLVKRIATVQRLVLYMEPLGPTDHATIDKDLKNLQASLDAENLVFLAENPGKRTCDVHRICLYCCQGKTCGKDLSFKLKDPFPEAFRRDLVWSLNGATLRTTYILFYKNWFIKGKDKNGKFLYDGSDYRLVETVKKVLNFSTVVLYEDIGLQPGTISKNGSWSGIVGAVQRKEVDFVMTSLAISEDRAEQLDFAPPYEYSGFHWIQGRPKRTLSIFTAIFAPFTYPVWICIVLSMLLTALAFYLLERLMNVQVSIFHTMFFLVCSLLSQAPELRMSVRKHANILIASWVIQAAFVSMCYTAVYYGFLVSPAYDAPMETLTDLIQSSDYKWFAYTTTVMMTFAKYKPLGDKAIYRTWEERAPDFERLKSEKILSMLDKSALNNKGLALKPTYDDFANGVFYISKEPAAEYWKALGVQYGSPLLKKFTPVMLRLVEAGIPSQNLKRVEMELKLGQVSYDQMRYNQAQEKKERKPEALELINNLLSAFIIIAAGWVLGFITYNVDMQIPDSAGTGTAYVTGVKANEGTLGVTATVSRFDCEASKIPSNQLDSFLQWFIDDGRNAGLVTTTRITHATPASTYAHSAHREWECDDFRPWPEDPPEAVLPENCEDIATQLVNGKTGKGLKVIFGGGRHGLDGTAQTTSDDPKSTCKRKTASGSLIQTWLEMHSSENAVYAQNRTELLNLNPEKVGKCFRRHLSDTYASETCICSDFCRDFVGLFANSHMPYVYEKDASTTQKEIFPTLPEMTRKAIEILQSDGKGFALLVEGGRIDTAHHETRMNAALLEVLEMDEAVQVALSLTNPEETLIIVTADHSHTMSFGGYGARGSPVSETSGVNDDDQQTPFLKMAYANGPRVYSYSAGSRPEPGTPEEIVSPQYQPFVPVKMLFETHGGEEVAIYAKGKDSIILHRIQNLLTASYDQAHREHLERILNGPRAHLFQGLHEQNYIAHVMGYASCTGRYKGRC</sequence>
<evidence type="ECO:0000256" key="12">
    <source>
        <dbReference type="ARBA" id="ARBA00022989"/>
    </source>
</evidence>
<evidence type="ECO:0000256" key="22">
    <source>
        <dbReference type="RuleBase" id="RU003947"/>
    </source>
</evidence>
<feature type="binding site" evidence="20">
    <location>
        <position position="1065"/>
    </location>
    <ligand>
        <name>Zn(2+)</name>
        <dbReference type="ChEBI" id="CHEBI:29105"/>
        <label>2</label>
    </ligand>
</feature>
<evidence type="ECO:0000256" key="8">
    <source>
        <dbReference type="ARBA" id="ARBA00022723"/>
    </source>
</evidence>
<feature type="transmembrane region" description="Helical" evidence="23">
    <location>
        <begin position="468"/>
        <end position="498"/>
    </location>
</feature>
<evidence type="ECO:0000256" key="19">
    <source>
        <dbReference type="PIRSR" id="PIRSR601952-1"/>
    </source>
</evidence>
<dbReference type="Gene3D" id="3.40.720.10">
    <property type="entry name" value="Alkaline Phosphatase, subunit A"/>
    <property type="match status" value="3"/>
</dbReference>
<keyword evidence="8 20" id="KW-0479">Metal-binding</keyword>
<dbReference type="EMBL" id="OA882979">
    <property type="protein sequence ID" value="CAD7277561.1"/>
    <property type="molecule type" value="Genomic_DNA"/>
</dbReference>
<keyword evidence="11 20" id="KW-0460">Magnesium</keyword>
<organism evidence="27">
    <name type="scientific">Notodromas monacha</name>
    <dbReference type="NCBI Taxonomy" id="399045"/>
    <lineage>
        <taxon>Eukaryota</taxon>
        <taxon>Metazoa</taxon>
        <taxon>Ecdysozoa</taxon>
        <taxon>Arthropoda</taxon>
        <taxon>Crustacea</taxon>
        <taxon>Oligostraca</taxon>
        <taxon>Ostracoda</taxon>
        <taxon>Podocopa</taxon>
        <taxon>Podocopida</taxon>
        <taxon>Cypridocopina</taxon>
        <taxon>Cypridoidea</taxon>
        <taxon>Cyprididae</taxon>
        <taxon>Notodromas</taxon>
    </lineage>
</organism>
<dbReference type="SUPFAM" id="SSF53649">
    <property type="entry name" value="Alkaline phosphatase-like"/>
    <property type="match status" value="2"/>
</dbReference>
<dbReference type="GO" id="GO:0031214">
    <property type="term" value="P:biomineral tissue development"/>
    <property type="evidence" value="ECO:0007669"/>
    <property type="project" value="UniProtKB-KW"/>
</dbReference>
<dbReference type="CDD" id="cd16012">
    <property type="entry name" value="ALP"/>
    <property type="match status" value="1"/>
</dbReference>
<dbReference type="InterPro" id="IPR001320">
    <property type="entry name" value="Iontro_rcpt_C"/>
</dbReference>
<evidence type="ECO:0000256" key="10">
    <source>
        <dbReference type="ARBA" id="ARBA00022833"/>
    </source>
</evidence>
<dbReference type="InterPro" id="IPR017850">
    <property type="entry name" value="Alkaline_phosphatase_core_sf"/>
</dbReference>
<feature type="domain" description="Ionotropic glutamate receptor C-terminal" evidence="25">
    <location>
        <begin position="479"/>
        <end position="744"/>
    </location>
</feature>
<keyword evidence="16" id="KW-0325">Glycoprotein</keyword>
<evidence type="ECO:0000313" key="27">
    <source>
        <dbReference type="EMBL" id="CAD7277561.1"/>
    </source>
</evidence>
<evidence type="ECO:0000256" key="20">
    <source>
        <dbReference type="PIRSR" id="PIRSR601952-2"/>
    </source>
</evidence>
<keyword evidence="18" id="KW-0407">Ion channel</keyword>
<dbReference type="GO" id="GO:0005886">
    <property type="term" value="C:plasma membrane"/>
    <property type="evidence" value="ECO:0007669"/>
    <property type="project" value="UniProtKB-SubCell"/>
</dbReference>
<feature type="transmembrane region" description="Helical" evidence="23">
    <location>
        <begin position="504"/>
        <end position="524"/>
    </location>
</feature>
<dbReference type="OrthoDB" id="6374215at2759"/>
<evidence type="ECO:0000256" key="24">
    <source>
        <dbReference type="SAM" id="SignalP"/>
    </source>
</evidence>
<evidence type="ECO:0000256" key="23">
    <source>
        <dbReference type="SAM" id="Phobius"/>
    </source>
</evidence>
<dbReference type="SUPFAM" id="SSF53850">
    <property type="entry name" value="Periplasmic binding protein-like II"/>
    <property type="match status" value="1"/>
</dbReference>
<dbReference type="Gene3D" id="1.10.287.70">
    <property type="match status" value="1"/>
</dbReference>
<dbReference type="EMBL" id="CAJPEX010000942">
    <property type="protein sequence ID" value="CAG0917713.1"/>
    <property type="molecule type" value="Genomic_DNA"/>
</dbReference>
<evidence type="ECO:0000256" key="1">
    <source>
        <dbReference type="ARBA" id="ARBA00004141"/>
    </source>
</evidence>
<evidence type="ECO:0000256" key="3">
    <source>
        <dbReference type="ARBA" id="ARBA00008685"/>
    </source>
</evidence>
<evidence type="ECO:0000256" key="9">
    <source>
        <dbReference type="ARBA" id="ARBA00022801"/>
    </source>
</evidence>
<dbReference type="GO" id="GO:0015276">
    <property type="term" value="F:ligand-gated monoatomic ion channel activity"/>
    <property type="evidence" value="ECO:0007669"/>
    <property type="project" value="InterPro"/>
</dbReference>
<feature type="binding site" evidence="20">
    <location>
        <position position="1027"/>
    </location>
    <ligand>
        <name>Zn(2+)</name>
        <dbReference type="ChEBI" id="CHEBI:29105"/>
        <label>2</label>
    </ligand>
</feature>